<dbReference type="Proteomes" id="UP001642464">
    <property type="component" value="Unassembled WGS sequence"/>
</dbReference>
<name>A0ABP0JI61_9DINO</name>
<feature type="compositionally biased region" description="Basic and acidic residues" evidence="1">
    <location>
        <begin position="246"/>
        <end position="256"/>
    </location>
</feature>
<keyword evidence="3" id="KW-1185">Reference proteome</keyword>
<comment type="caution">
    <text evidence="2">The sequence shown here is derived from an EMBL/GenBank/DDBJ whole genome shotgun (WGS) entry which is preliminary data.</text>
</comment>
<evidence type="ECO:0000256" key="1">
    <source>
        <dbReference type="SAM" id="MobiDB-lite"/>
    </source>
</evidence>
<feature type="region of interest" description="Disordered" evidence="1">
    <location>
        <begin position="200"/>
        <end position="266"/>
    </location>
</feature>
<gene>
    <name evidence="2" type="ORF">SCF082_LOCUS12203</name>
</gene>
<sequence>QAALHHIDNLARELRTEVHAHSSKSNKQIAHLEANFTGDLKRLGGILSDCVSQIKGIQVELSKFTLSKFEPRLANLEAKMGLPEDEESTDTGKSRSPTEASSEGVGMKFLNTLSKVLPGSVPREKEPKPKQLRQGLKDRLHGIHSSIYQVLGALESFVEEEATAASNDGSSGSVPVAVALPFRPEGTLEKQLQREKAMQAEKARLRTLSEQQRSSENLRELAPRDFPAASPRMPRAVNGANSPLVDRPRNLGHERSPSPSGLSLSGAQLHAQSNLQSLVNTAVGPRVISGTGAYTAPPSAGVSRDLSPTRHTGPAPCAHAPCTGRQSPNLNGAPGGPAGPFRPPPKEAFERTSQGIPRNSNGGVSSQGGGASVRPQSAIGAAGPRSSYSMQFSPKGGAPSSTRPAGGAWSTPQMGLTRSPPAHPPAAGRQSVSSTRRAL</sequence>
<protein>
    <submittedName>
        <fullName evidence="2">Ste24 endopeptidase</fullName>
    </submittedName>
</protein>
<feature type="non-terminal residue" evidence="2">
    <location>
        <position position="1"/>
    </location>
</feature>
<reference evidence="2 3" key="1">
    <citation type="submission" date="2024-02" db="EMBL/GenBank/DDBJ databases">
        <authorList>
            <person name="Chen Y."/>
            <person name="Shah S."/>
            <person name="Dougan E. K."/>
            <person name="Thang M."/>
            <person name="Chan C."/>
        </authorList>
    </citation>
    <scope>NUCLEOTIDE SEQUENCE [LARGE SCALE GENOMIC DNA]</scope>
</reference>
<organism evidence="2 3">
    <name type="scientific">Durusdinium trenchii</name>
    <dbReference type="NCBI Taxonomy" id="1381693"/>
    <lineage>
        <taxon>Eukaryota</taxon>
        <taxon>Sar</taxon>
        <taxon>Alveolata</taxon>
        <taxon>Dinophyceae</taxon>
        <taxon>Suessiales</taxon>
        <taxon>Symbiodiniaceae</taxon>
        <taxon>Durusdinium</taxon>
    </lineage>
</organism>
<feature type="compositionally biased region" description="Polar residues" evidence="1">
    <location>
        <begin position="430"/>
        <end position="439"/>
    </location>
</feature>
<feature type="region of interest" description="Disordered" evidence="1">
    <location>
        <begin position="291"/>
        <end position="439"/>
    </location>
</feature>
<feature type="region of interest" description="Disordered" evidence="1">
    <location>
        <begin position="77"/>
        <end position="105"/>
    </location>
</feature>
<accession>A0ABP0JI61</accession>
<evidence type="ECO:0000313" key="3">
    <source>
        <dbReference type="Proteomes" id="UP001642464"/>
    </source>
</evidence>
<evidence type="ECO:0000313" key="2">
    <source>
        <dbReference type="EMBL" id="CAK9014099.1"/>
    </source>
</evidence>
<feature type="compositionally biased region" description="Low complexity" evidence="1">
    <location>
        <begin position="257"/>
        <end position="266"/>
    </location>
</feature>
<proteinExistence type="predicted"/>
<dbReference type="EMBL" id="CAXAMM010007402">
    <property type="protein sequence ID" value="CAK9014099.1"/>
    <property type="molecule type" value="Genomic_DNA"/>
</dbReference>